<dbReference type="KEGG" id="soa:G3M56_005395"/>
<dbReference type="EMBL" id="CP066776">
    <property type="protein sequence ID" value="QQL46015.1"/>
    <property type="molecule type" value="Genomic_DNA"/>
</dbReference>
<feature type="chain" id="PRO_5035242737" evidence="4">
    <location>
        <begin position="22"/>
        <end position="205"/>
    </location>
</feature>
<dbReference type="GO" id="GO:0050821">
    <property type="term" value="P:protein stabilization"/>
    <property type="evidence" value="ECO:0007669"/>
    <property type="project" value="TreeGrafter"/>
</dbReference>
<proteinExistence type="inferred from homology"/>
<dbReference type="Pfam" id="PF03938">
    <property type="entry name" value="OmpH"/>
    <property type="match status" value="1"/>
</dbReference>
<dbReference type="PANTHER" id="PTHR35089:SF1">
    <property type="entry name" value="CHAPERONE PROTEIN SKP"/>
    <property type="match status" value="1"/>
</dbReference>
<comment type="similarity">
    <text evidence="1">Belongs to the Skp family.</text>
</comment>
<dbReference type="SUPFAM" id="SSF111384">
    <property type="entry name" value="OmpH-like"/>
    <property type="match status" value="1"/>
</dbReference>
<dbReference type="GO" id="GO:0051082">
    <property type="term" value="F:unfolded protein binding"/>
    <property type="evidence" value="ECO:0007669"/>
    <property type="project" value="InterPro"/>
</dbReference>
<evidence type="ECO:0000256" key="2">
    <source>
        <dbReference type="ARBA" id="ARBA00022729"/>
    </source>
</evidence>
<keyword evidence="3" id="KW-0175">Coiled coil</keyword>
<keyword evidence="6" id="KW-1185">Reference proteome</keyword>
<organism evidence="5 6">
    <name type="scientific">Sulfuriroseicoccus oceanibius</name>
    <dbReference type="NCBI Taxonomy" id="2707525"/>
    <lineage>
        <taxon>Bacteria</taxon>
        <taxon>Pseudomonadati</taxon>
        <taxon>Verrucomicrobiota</taxon>
        <taxon>Verrucomicrobiia</taxon>
        <taxon>Verrucomicrobiales</taxon>
        <taxon>Verrucomicrobiaceae</taxon>
        <taxon>Sulfuriroseicoccus</taxon>
    </lineage>
</organism>
<feature type="signal peptide" evidence="4">
    <location>
        <begin position="1"/>
        <end position="21"/>
    </location>
</feature>
<dbReference type="InterPro" id="IPR005632">
    <property type="entry name" value="Chaperone_Skp"/>
</dbReference>
<gene>
    <name evidence="5" type="ORF">G3M56_005395</name>
</gene>
<dbReference type="RefSeq" id="WP_164364237.1">
    <property type="nucleotide sequence ID" value="NZ_CP066776.1"/>
</dbReference>
<evidence type="ECO:0000313" key="6">
    <source>
        <dbReference type="Proteomes" id="UP000475117"/>
    </source>
</evidence>
<dbReference type="GO" id="GO:0005829">
    <property type="term" value="C:cytosol"/>
    <property type="evidence" value="ECO:0007669"/>
    <property type="project" value="TreeGrafter"/>
</dbReference>
<feature type="coiled-coil region" evidence="3">
    <location>
        <begin position="56"/>
        <end position="124"/>
    </location>
</feature>
<evidence type="ECO:0000256" key="4">
    <source>
        <dbReference type="SAM" id="SignalP"/>
    </source>
</evidence>
<protein>
    <submittedName>
        <fullName evidence="5">OmpH family outer membrane protein</fullName>
    </submittedName>
</protein>
<evidence type="ECO:0000256" key="3">
    <source>
        <dbReference type="SAM" id="Coils"/>
    </source>
</evidence>
<accession>A0A6B3LCA2</accession>
<name>A0A6B3LCA2_9BACT</name>
<dbReference type="AlphaFoldDB" id="A0A6B3LCA2"/>
<keyword evidence="2 4" id="KW-0732">Signal</keyword>
<dbReference type="Proteomes" id="UP000475117">
    <property type="component" value="Chromosome"/>
</dbReference>
<dbReference type="SMART" id="SM00935">
    <property type="entry name" value="OmpH"/>
    <property type="match status" value="1"/>
</dbReference>
<evidence type="ECO:0000256" key="1">
    <source>
        <dbReference type="ARBA" id="ARBA00009091"/>
    </source>
</evidence>
<reference evidence="5 6" key="1">
    <citation type="submission" date="2020-12" db="EMBL/GenBank/DDBJ databases">
        <title>Sulforoseuscoccus oceanibium gen. nov., sp. nov., a representative of the phylum Verrucomicrobia with special cytoplasmic membrane, and proposal of Sulforoseuscoccusaceae fam. nov.</title>
        <authorList>
            <person name="Xi F."/>
        </authorList>
    </citation>
    <scope>NUCLEOTIDE SEQUENCE [LARGE SCALE GENOMIC DNA]</scope>
    <source>
        <strain evidence="5 6">T37</strain>
    </source>
</reference>
<sequence length="205" mass="23539">MIRKFIVTLVLGAMALGTAAAQDLKLGVVDMRQVIENYYKTKQARIDLNERQTEIQRDLDLRRAKLRDLAKQLEELKKDFQSAEMKPEFRRIKQEEYEQKFQDARALEKDIEVVTNQKRRQLQAELERMFRGIRDEVQNIVQERAKADAYDLVFDKSGVGLGGTPLMLYSKDATDFTEAVLSELNKDAPAELLEEAKEAAAEAAE</sequence>
<evidence type="ECO:0000313" key="5">
    <source>
        <dbReference type="EMBL" id="QQL46015.1"/>
    </source>
</evidence>
<dbReference type="InterPro" id="IPR024930">
    <property type="entry name" value="Skp_dom_sf"/>
</dbReference>
<dbReference type="PANTHER" id="PTHR35089">
    <property type="entry name" value="CHAPERONE PROTEIN SKP"/>
    <property type="match status" value="1"/>
</dbReference>
<dbReference type="Gene3D" id="3.30.910.20">
    <property type="entry name" value="Skp domain"/>
    <property type="match status" value="1"/>
</dbReference>